<evidence type="ECO:0000256" key="13">
    <source>
        <dbReference type="ARBA" id="ARBA00031434"/>
    </source>
</evidence>
<feature type="domain" description="Glycosyl transferase family 1" evidence="21">
    <location>
        <begin position="302"/>
        <end position="446"/>
    </location>
</feature>
<dbReference type="AlphaFoldDB" id="A0A7M7NRD1"/>
<dbReference type="Proteomes" id="UP000007110">
    <property type="component" value="Unassembled WGS sequence"/>
</dbReference>
<dbReference type="Pfam" id="PF00534">
    <property type="entry name" value="Glycos_transf_1"/>
    <property type="match status" value="1"/>
</dbReference>
<dbReference type="InterPro" id="IPR026051">
    <property type="entry name" value="ALG1-like"/>
</dbReference>
<keyword evidence="10" id="KW-0735">Signal-anchor</keyword>
<evidence type="ECO:0000256" key="14">
    <source>
        <dbReference type="ARBA" id="ARBA00031566"/>
    </source>
</evidence>
<proteinExistence type="inferred from homology"/>
<reference evidence="22" key="2">
    <citation type="submission" date="2021-01" db="UniProtKB">
        <authorList>
            <consortium name="EnsemblMetazoa"/>
        </authorList>
    </citation>
    <scope>IDENTIFICATION</scope>
</reference>
<dbReference type="PANTHER" id="PTHR13036">
    <property type="entry name" value="BETA1,4 MANNOSYLTRANSFERASE"/>
    <property type="match status" value="1"/>
</dbReference>
<comment type="catalytic activity">
    <reaction evidence="16">
        <text>an N,N'-diacetylchitobiosyl-diphospho-di-trans,poly-cis-dolichol + GDP-alpha-D-mannose = a beta-D-Man-(1-&gt;4)-beta-D-GlcNAc-(1-&gt;4)-alpha-D-GlcNAc-diphospho-di-trans,poly-cis-dolichol + GDP + H(+)</text>
        <dbReference type="Rhea" id="RHEA:13865"/>
        <dbReference type="Rhea" id="RHEA-COMP:19510"/>
        <dbReference type="Rhea" id="RHEA-COMP:19511"/>
        <dbReference type="ChEBI" id="CHEBI:15378"/>
        <dbReference type="ChEBI" id="CHEBI:57269"/>
        <dbReference type="ChEBI" id="CHEBI:57527"/>
        <dbReference type="ChEBI" id="CHEBI:58189"/>
        <dbReference type="ChEBI" id="CHEBI:58472"/>
        <dbReference type="EC" id="2.4.1.142"/>
    </reaction>
    <physiologicalReaction direction="left-to-right" evidence="16">
        <dbReference type="Rhea" id="RHEA:13866"/>
    </physiologicalReaction>
</comment>
<evidence type="ECO:0000256" key="7">
    <source>
        <dbReference type="ARBA" id="ARBA00022679"/>
    </source>
</evidence>
<dbReference type="RefSeq" id="XP_030840320.1">
    <property type="nucleotide sequence ID" value="XM_030984460.1"/>
</dbReference>
<dbReference type="EC" id="2.4.1.142" evidence="3"/>
<dbReference type="InParanoid" id="A0A7M7NRD1"/>
<dbReference type="FunFam" id="3.40.50.2000:FF:000096">
    <property type="entry name" value="ALG1, chitobiosyldiphosphodolichol beta-mannosyltransferase"/>
    <property type="match status" value="1"/>
</dbReference>
<protein>
    <recommendedName>
        <fullName evidence="4">Chitobiosyldiphosphodolichol beta-mannosyltransferase</fullName>
        <ecNumber evidence="3">2.4.1.142</ecNumber>
    </recommendedName>
    <alternativeName>
        <fullName evidence="19">Asparagine-linked glycosylation protein 1 homolog</fullName>
    </alternativeName>
    <alternativeName>
        <fullName evidence="14">Beta-1,4-mannosyltransferase</fullName>
    </alternativeName>
    <alternativeName>
        <fullName evidence="15">GDP-Man:GlcNAc2-PP-dolichol mannosyltransferase</fullName>
    </alternativeName>
    <alternativeName>
        <fullName evidence="13">GDP-mannose-dolichol diphosphochitobiose mannosyltransferase</fullName>
    </alternativeName>
</protein>
<evidence type="ECO:0000256" key="1">
    <source>
        <dbReference type="ARBA" id="ARBA00004389"/>
    </source>
</evidence>
<keyword evidence="23" id="KW-1185">Reference proteome</keyword>
<dbReference type="OMA" id="CKLIIDW"/>
<evidence type="ECO:0000256" key="12">
    <source>
        <dbReference type="ARBA" id="ARBA00023136"/>
    </source>
</evidence>
<dbReference type="KEGG" id="spu:587377"/>
<evidence type="ECO:0000256" key="20">
    <source>
        <dbReference type="SAM" id="Phobius"/>
    </source>
</evidence>
<dbReference type="OrthoDB" id="614844at2759"/>
<keyword evidence="9" id="KW-0256">Endoplasmic reticulum</keyword>
<accession>A0A7M7NRD1</accession>
<evidence type="ECO:0000256" key="3">
    <source>
        <dbReference type="ARBA" id="ARBA00012611"/>
    </source>
</evidence>
<keyword evidence="8 20" id="KW-0812">Transmembrane</keyword>
<evidence type="ECO:0000313" key="23">
    <source>
        <dbReference type="Proteomes" id="UP000007110"/>
    </source>
</evidence>
<dbReference type="GO" id="GO:0005789">
    <property type="term" value="C:endoplasmic reticulum membrane"/>
    <property type="evidence" value="ECO:0007669"/>
    <property type="project" value="UniProtKB-SubCell"/>
</dbReference>
<dbReference type="Gene3D" id="3.40.50.2000">
    <property type="entry name" value="Glycogen Phosphorylase B"/>
    <property type="match status" value="2"/>
</dbReference>
<comment type="subcellular location">
    <subcellularLocation>
        <location evidence="1">Endoplasmic reticulum membrane</location>
        <topology evidence="1">Single-pass membrane protein</topology>
    </subcellularLocation>
</comment>
<evidence type="ECO:0000256" key="18">
    <source>
        <dbReference type="ARBA" id="ARBA00061237"/>
    </source>
</evidence>
<reference evidence="23" key="1">
    <citation type="submission" date="2015-02" db="EMBL/GenBank/DDBJ databases">
        <title>Genome sequencing for Strongylocentrotus purpuratus.</title>
        <authorList>
            <person name="Murali S."/>
            <person name="Liu Y."/>
            <person name="Vee V."/>
            <person name="English A."/>
            <person name="Wang M."/>
            <person name="Skinner E."/>
            <person name="Han Y."/>
            <person name="Muzny D.M."/>
            <person name="Worley K.C."/>
            <person name="Gibbs R.A."/>
        </authorList>
    </citation>
    <scope>NUCLEOTIDE SEQUENCE</scope>
</reference>
<name>A0A7M7NRD1_STRPU</name>
<dbReference type="FunFam" id="3.40.50.2000:FF:000109">
    <property type="entry name" value="Chitobiosyldiphosphodolichol beta-mannosyltransferase"/>
    <property type="match status" value="1"/>
</dbReference>
<evidence type="ECO:0000256" key="11">
    <source>
        <dbReference type="ARBA" id="ARBA00022989"/>
    </source>
</evidence>
<evidence type="ECO:0000256" key="8">
    <source>
        <dbReference type="ARBA" id="ARBA00022692"/>
    </source>
</evidence>
<dbReference type="GeneID" id="587377"/>
<organism evidence="22 23">
    <name type="scientific">Strongylocentrotus purpuratus</name>
    <name type="common">Purple sea urchin</name>
    <dbReference type="NCBI Taxonomy" id="7668"/>
    <lineage>
        <taxon>Eukaryota</taxon>
        <taxon>Metazoa</taxon>
        <taxon>Echinodermata</taxon>
        <taxon>Eleutherozoa</taxon>
        <taxon>Echinozoa</taxon>
        <taxon>Echinoidea</taxon>
        <taxon>Euechinoidea</taxon>
        <taxon>Echinacea</taxon>
        <taxon>Camarodonta</taxon>
        <taxon>Echinidea</taxon>
        <taxon>Strongylocentrotidae</taxon>
        <taxon>Strongylocentrotus</taxon>
    </lineage>
</organism>
<evidence type="ECO:0000256" key="5">
    <source>
        <dbReference type="ARBA" id="ARBA00022553"/>
    </source>
</evidence>
<evidence type="ECO:0000256" key="2">
    <source>
        <dbReference type="ARBA" id="ARBA00004922"/>
    </source>
</evidence>
<dbReference type="GO" id="GO:0004578">
    <property type="term" value="F:chitobiosyldiphosphodolichol beta-mannosyltransferase activity"/>
    <property type="evidence" value="ECO:0007669"/>
    <property type="project" value="UniProtKB-EC"/>
</dbReference>
<sequence length="483" mass="54676">MSSPTSINLDILTQGGLIVFMEVYLYFQELYSVMLVSLLFVYMASGYRTTRTGNRACVLVLGDIGRSPRMQYHALSLAGEEFDVEMVGYGGSKPHEDLLSNKRITMHVMADPPSFKFLPSILRYGVKVIYQCFQLCWVLFFKMKLPSHIFVQNPPAIPTLAVAWFACKVYGSKFVIDMHNYGYTILGITLGKTHPLVRFGEKFERFFGRQADGHFCVTEAMKTDLIDNWQIKRPITLYDRPAAKFRETPIEDQHELFTKLAADYPEFASESGQNGETAFTSMASGEARRLDRRPALLVSSTSWTEDEDFSILLSALEKYEAAKTEGVANSKLPALVCAITGKGPQKDYYKGLIEKKQFKHVRICTPWLAAEDYPKLLGSADLGVCLHYSSSGLDLPMKVVDMFGCGLPVCAIDFKCIGELVKHEENGLIFKDAEELSSQLQDLLSSFPSKQGKLKVFRENLRTFQDLRWEESWKRTVRPTLYT</sequence>
<evidence type="ECO:0000256" key="4">
    <source>
        <dbReference type="ARBA" id="ARBA00015841"/>
    </source>
</evidence>
<evidence type="ECO:0000256" key="16">
    <source>
        <dbReference type="ARBA" id="ARBA00045071"/>
    </source>
</evidence>
<dbReference type="GO" id="GO:0005783">
    <property type="term" value="C:endoplasmic reticulum"/>
    <property type="evidence" value="ECO:0000318"/>
    <property type="project" value="GO_Central"/>
</dbReference>
<dbReference type="EnsemblMetazoa" id="XM_030984460">
    <property type="protein sequence ID" value="XP_030840320"/>
    <property type="gene ID" value="LOC587377"/>
</dbReference>
<dbReference type="SUPFAM" id="SSF53756">
    <property type="entry name" value="UDP-Glycosyltransferase/glycogen phosphorylase"/>
    <property type="match status" value="1"/>
</dbReference>
<evidence type="ECO:0000259" key="21">
    <source>
        <dbReference type="Pfam" id="PF00534"/>
    </source>
</evidence>
<comment type="function">
    <text evidence="17">Mannosyltransferase that operates in the biosynthetic pathway of dolichol-linked oligosaccharides, the glycan precursors employed in protein asparagine (N)-glycosylation. The assembly of dolichol-linked oligosaccharides begins on the cytosolic side of the endoplasmic reticulum membrane and finishes in its lumen. The sequential addition of sugars to dolichol pyrophosphate produces dolichol-linked oligosaccharides containing fourteen sugars, including two GlcNAcs, nine mannoses and three glucoses. Once assembled, the oligosaccharide is transferred from the lipid to nascent proteins by oligosaccharyltransferases. Catalyzes, on the cytoplasmic face of the endoplasmic reticulum, the addition of the first mannose residues to the dolichol-linked oligosaccharide chain, to produce Man1GlcNAc(2)-PP-dolichol core oligosaccharide. Man1GlcNAc(2)-PP-dolichol is a substrate for ALG2, the following enzyme in the biosynthetic pathway.</text>
</comment>
<keyword evidence="7" id="KW-0808">Transferase</keyword>
<evidence type="ECO:0000256" key="6">
    <source>
        <dbReference type="ARBA" id="ARBA00022676"/>
    </source>
</evidence>
<feature type="transmembrane region" description="Helical" evidence="20">
    <location>
        <begin position="23"/>
        <end position="45"/>
    </location>
</feature>
<evidence type="ECO:0000313" key="22">
    <source>
        <dbReference type="EnsemblMetazoa" id="XP_030840320"/>
    </source>
</evidence>
<comment type="similarity">
    <text evidence="18">Belongs to the glycosyltransferase group 1 family. Glycosyltransferase 33 subfamily.</text>
</comment>
<dbReference type="CDD" id="cd03816">
    <property type="entry name" value="GT33_ALG1-like"/>
    <property type="match status" value="1"/>
</dbReference>
<evidence type="ECO:0000256" key="15">
    <source>
        <dbReference type="ARBA" id="ARBA00033088"/>
    </source>
</evidence>
<evidence type="ECO:0000256" key="17">
    <source>
        <dbReference type="ARBA" id="ARBA00056362"/>
    </source>
</evidence>
<keyword evidence="6" id="KW-0328">Glycosyltransferase</keyword>
<keyword evidence="11 20" id="KW-1133">Transmembrane helix</keyword>
<keyword evidence="5" id="KW-0597">Phosphoprotein</keyword>
<comment type="pathway">
    <text evidence="2">Protein modification; protein glycosylation.</text>
</comment>
<dbReference type="GO" id="GO:0000030">
    <property type="term" value="F:mannosyltransferase activity"/>
    <property type="evidence" value="ECO:0000318"/>
    <property type="project" value="GO_Central"/>
</dbReference>
<keyword evidence="12 20" id="KW-0472">Membrane</keyword>
<evidence type="ECO:0000256" key="19">
    <source>
        <dbReference type="ARBA" id="ARBA00082785"/>
    </source>
</evidence>
<evidence type="ECO:0000256" key="10">
    <source>
        <dbReference type="ARBA" id="ARBA00022968"/>
    </source>
</evidence>
<evidence type="ECO:0000256" key="9">
    <source>
        <dbReference type="ARBA" id="ARBA00022824"/>
    </source>
</evidence>
<dbReference type="PANTHER" id="PTHR13036:SF0">
    <property type="entry name" value="CHITOBIOSYLDIPHOSPHODOLICHOL BETA-MANNOSYLTRANSFERASE"/>
    <property type="match status" value="1"/>
</dbReference>
<dbReference type="InterPro" id="IPR001296">
    <property type="entry name" value="Glyco_trans_1"/>
</dbReference>